<dbReference type="CDD" id="cd02440">
    <property type="entry name" value="AdoMet_MTases"/>
    <property type="match status" value="1"/>
</dbReference>
<keyword evidence="2" id="KW-0808">Transferase</keyword>
<dbReference type="EMBL" id="UINC01058068">
    <property type="protein sequence ID" value="SVB79922.1"/>
    <property type="molecule type" value="Genomic_DNA"/>
</dbReference>
<dbReference type="PIRSF" id="PIRSF004553">
    <property type="entry name" value="CHP00095"/>
    <property type="match status" value="1"/>
</dbReference>
<keyword evidence="1" id="KW-0489">Methyltransferase</keyword>
<dbReference type="NCBIfam" id="TIGR00095">
    <property type="entry name" value="16S rRNA (guanine(966)-N(2))-methyltransferase RsmD"/>
    <property type="match status" value="1"/>
</dbReference>
<evidence type="ECO:0000313" key="3">
    <source>
        <dbReference type="EMBL" id="SVB79922.1"/>
    </source>
</evidence>
<evidence type="ECO:0008006" key="4">
    <source>
        <dbReference type="Google" id="ProtNLM"/>
    </source>
</evidence>
<dbReference type="GO" id="GO:0031167">
    <property type="term" value="P:rRNA methylation"/>
    <property type="evidence" value="ECO:0007669"/>
    <property type="project" value="InterPro"/>
</dbReference>
<dbReference type="AlphaFoldDB" id="A0A382GYI2"/>
<protein>
    <recommendedName>
        <fullName evidence="4">16S rRNA (Guanine(966)-N(2))-methyltransferase RsmD</fullName>
    </recommendedName>
</protein>
<name>A0A382GYI2_9ZZZZ</name>
<organism evidence="3">
    <name type="scientific">marine metagenome</name>
    <dbReference type="NCBI Taxonomy" id="408172"/>
    <lineage>
        <taxon>unclassified sequences</taxon>
        <taxon>metagenomes</taxon>
        <taxon>ecological metagenomes</taxon>
    </lineage>
</organism>
<dbReference type="PANTHER" id="PTHR43542:SF1">
    <property type="entry name" value="METHYLTRANSFERASE"/>
    <property type="match status" value="1"/>
</dbReference>
<evidence type="ECO:0000256" key="1">
    <source>
        <dbReference type="ARBA" id="ARBA00022603"/>
    </source>
</evidence>
<dbReference type="SUPFAM" id="SSF53335">
    <property type="entry name" value="S-adenosyl-L-methionine-dependent methyltransferases"/>
    <property type="match status" value="1"/>
</dbReference>
<proteinExistence type="predicted"/>
<dbReference type="GO" id="GO:0008168">
    <property type="term" value="F:methyltransferase activity"/>
    <property type="evidence" value="ECO:0007669"/>
    <property type="project" value="UniProtKB-KW"/>
</dbReference>
<dbReference type="InterPro" id="IPR004398">
    <property type="entry name" value="RNA_MeTrfase_RsmD"/>
</dbReference>
<gene>
    <name evidence="3" type="ORF">METZ01_LOCUS232776</name>
</gene>
<dbReference type="PANTHER" id="PTHR43542">
    <property type="entry name" value="METHYLTRANSFERASE"/>
    <property type="match status" value="1"/>
</dbReference>
<evidence type="ECO:0000256" key="2">
    <source>
        <dbReference type="ARBA" id="ARBA00022679"/>
    </source>
</evidence>
<reference evidence="3" key="1">
    <citation type="submission" date="2018-05" db="EMBL/GenBank/DDBJ databases">
        <authorList>
            <person name="Lanie J.A."/>
            <person name="Ng W.-L."/>
            <person name="Kazmierczak K.M."/>
            <person name="Andrzejewski T.M."/>
            <person name="Davidsen T.M."/>
            <person name="Wayne K.J."/>
            <person name="Tettelin H."/>
            <person name="Glass J.I."/>
            <person name="Rusch D."/>
            <person name="Podicherti R."/>
            <person name="Tsui H.-C.T."/>
            <person name="Winkler M.E."/>
        </authorList>
    </citation>
    <scope>NUCLEOTIDE SEQUENCE</scope>
</reference>
<dbReference type="Pfam" id="PF03602">
    <property type="entry name" value="Cons_hypoth95"/>
    <property type="match status" value="1"/>
</dbReference>
<dbReference type="InterPro" id="IPR029063">
    <property type="entry name" value="SAM-dependent_MTases_sf"/>
</dbReference>
<accession>A0A382GYI2</accession>
<dbReference type="Gene3D" id="3.40.50.150">
    <property type="entry name" value="Vaccinia Virus protein VP39"/>
    <property type="match status" value="1"/>
</dbReference>
<sequence>MVRIIGGNLRGRNLEVPSGKHVRPSADRVREALFSMLDHRLHWQDYTVLDLYAGSGALGIEALSRGARYACFVECLRKHERVLQKNLQSCKLTKELYGVFFDRAEHWILSFQDPGNPSLVFLDPPYQENHYLQILNRISESDGIQNGSVVVIESPKKMEFEFPQNLEMIVQKIYGGTSLHLLEKH</sequence>